<keyword evidence="10" id="KW-0378">Hydrolase</keyword>
<dbReference type="InterPro" id="IPR012338">
    <property type="entry name" value="Beta-lactam/transpept-like"/>
</dbReference>
<evidence type="ECO:0000256" key="6">
    <source>
        <dbReference type="ARBA" id="ARBA00022645"/>
    </source>
</evidence>
<evidence type="ECO:0000256" key="7">
    <source>
        <dbReference type="ARBA" id="ARBA00022670"/>
    </source>
</evidence>
<comment type="catalytic activity">
    <reaction evidence="16">
        <text>Preferential cleavage: (Ac)2-L-Lys-D-Ala-|-D-Ala. Also transpeptidation of peptidyl-alanyl moieties that are N-acyl substituents of D-alanine.</text>
        <dbReference type="EC" id="3.4.16.4"/>
    </reaction>
</comment>
<evidence type="ECO:0000256" key="9">
    <source>
        <dbReference type="ARBA" id="ARBA00022679"/>
    </source>
</evidence>
<evidence type="ECO:0000256" key="16">
    <source>
        <dbReference type="ARBA" id="ARBA00034000"/>
    </source>
</evidence>
<dbReference type="Gene3D" id="3.40.710.10">
    <property type="entry name" value="DD-peptidase/beta-lactamase superfamily"/>
    <property type="match status" value="1"/>
</dbReference>
<keyword evidence="8" id="KW-0328">Glycosyltransferase</keyword>
<feature type="transmembrane region" description="Helical" evidence="18">
    <location>
        <begin position="20"/>
        <end position="43"/>
    </location>
</feature>
<keyword evidence="15" id="KW-0961">Cell wall biogenesis/degradation</keyword>
<dbReference type="RefSeq" id="WP_144249956.1">
    <property type="nucleotide sequence ID" value="NZ_VLPK01000004.1"/>
</dbReference>
<dbReference type="Proteomes" id="UP000318733">
    <property type="component" value="Unassembled WGS sequence"/>
</dbReference>
<dbReference type="GO" id="GO:0030288">
    <property type="term" value="C:outer membrane-bounded periplasmic space"/>
    <property type="evidence" value="ECO:0007669"/>
    <property type="project" value="TreeGrafter"/>
</dbReference>
<keyword evidence="6" id="KW-0121">Carboxypeptidase</keyword>
<comment type="similarity">
    <text evidence="3">In the C-terminal section; belongs to the transpeptidase family.</text>
</comment>
<evidence type="ECO:0000256" key="10">
    <source>
        <dbReference type="ARBA" id="ARBA00022801"/>
    </source>
</evidence>
<evidence type="ECO:0000256" key="11">
    <source>
        <dbReference type="ARBA" id="ARBA00022960"/>
    </source>
</evidence>
<dbReference type="GO" id="GO:0009252">
    <property type="term" value="P:peptidoglycan biosynthetic process"/>
    <property type="evidence" value="ECO:0007669"/>
    <property type="project" value="UniProtKB-KW"/>
</dbReference>
<dbReference type="OrthoDB" id="9766909at2"/>
<dbReference type="GO" id="GO:0005886">
    <property type="term" value="C:plasma membrane"/>
    <property type="evidence" value="ECO:0007669"/>
    <property type="project" value="UniProtKB-SubCell"/>
</dbReference>
<evidence type="ECO:0000256" key="13">
    <source>
        <dbReference type="ARBA" id="ARBA00023136"/>
    </source>
</evidence>
<evidence type="ECO:0000313" key="22">
    <source>
        <dbReference type="Proteomes" id="UP000318733"/>
    </source>
</evidence>
<evidence type="ECO:0000256" key="1">
    <source>
        <dbReference type="ARBA" id="ARBA00004236"/>
    </source>
</evidence>
<keyword evidence="14" id="KW-0511">Multifunctional enzyme</keyword>
<organism evidence="21 22">
    <name type="scientific">Mucilaginibacter corticis</name>
    <dbReference type="NCBI Taxonomy" id="2597670"/>
    <lineage>
        <taxon>Bacteria</taxon>
        <taxon>Pseudomonadati</taxon>
        <taxon>Bacteroidota</taxon>
        <taxon>Sphingobacteriia</taxon>
        <taxon>Sphingobacteriales</taxon>
        <taxon>Sphingobacteriaceae</taxon>
        <taxon>Mucilaginibacter</taxon>
    </lineage>
</organism>
<feature type="domain" description="Penicillin-binding protein transpeptidase" evidence="19">
    <location>
        <begin position="421"/>
        <end position="665"/>
    </location>
</feature>
<comment type="subcellular location">
    <subcellularLocation>
        <location evidence="1">Cell membrane</location>
    </subcellularLocation>
</comment>
<dbReference type="Gene3D" id="1.10.3810.10">
    <property type="entry name" value="Biosynthetic peptidoglycan transglycosylase-like"/>
    <property type="match status" value="1"/>
</dbReference>
<dbReference type="InterPro" id="IPR001460">
    <property type="entry name" value="PCN-bd_Tpept"/>
</dbReference>
<name>A0A556MFX3_9SPHI</name>
<keyword evidence="9" id="KW-0808">Transferase</keyword>
<keyword evidence="22" id="KW-1185">Reference proteome</keyword>
<proteinExistence type="inferred from homology"/>
<feature type="domain" description="Glycosyl transferase family 51" evidence="20">
    <location>
        <begin position="66"/>
        <end position="243"/>
    </location>
</feature>
<keyword evidence="18" id="KW-0812">Transmembrane</keyword>
<dbReference type="InterPro" id="IPR023346">
    <property type="entry name" value="Lysozyme-like_dom_sf"/>
</dbReference>
<dbReference type="EMBL" id="VLPK01000004">
    <property type="protein sequence ID" value="TSJ38675.1"/>
    <property type="molecule type" value="Genomic_DNA"/>
</dbReference>
<evidence type="ECO:0000256" key="5">
    <source>
        <dbReference type="ARBA" id="ARBA00022475"/>
    </source>
</evidence>
<dbReference type="SUPFAM" id="SSF53955">
    <property type="entry name" value="Lysozyme-like"/>
    <property type="match status" value="1"/>
</dbReference>
<dbReference type="GO" id="GO:0008360">
    <property type="term" value="P:regulation of cell shape"/>
    <property type="evidence" value="ECO:0007669"/>
    <property type="project" value="UniProtKB-KW"/>
</dbReference>
<evidence type="ECO:0000256" key="2">
    <source>
        <dbReference type="ARBA" id="ARBA00004752"/>
    </source>
</evidence>
<dbReference type="GO" id="GO:0006508">
    <property type="term" value="P:proteolysis"/>
    <property type="evidence" value="ECO:0007669"/>
    <property type="project" value="UniProtKB-KW"/>
</dbReference>
<keyword evidence="13 18" id="KW-0472">Membrane</keyword>
<dbReference type="GO" id="GO:0008658">
    <property type="term" value="F:penicillin binding"/>
    <property type="evidence" value="ECO:0007669"/>
    <property type="project" value="InterPro"/>
</dbReference>
<keyword evidence="7" id="KW-0645">Protease</keyword>
<evidence type="ECO:0000256" key="3">
    <source>
        <dbReference type="ARBA" id="ARBA00007090"/>
    </source>
</evidence>
<dbReference type="GO" id="GO:0008955">
    <property type="term" value="F:peptidoglycan glycosyltransferase activity"/>
    <property type="evidence" value="ECO:0007669"/>
    <property type="project" value="UniProtKB-EC"/>
</dbReference>
<gene>
    <name evidence="21" type="ORF">FO440_19410</name>
</gene>
<dbReference type="SUPFAM" id="SSF56601">
    <property type="entry name" value="beta-lactamase/transpeptidase-like"/>
    <property type="match status" value="1"/>
</dbReference>
<reference evidence="21 22" key="1">
    <citation type="submission" date="2019-07" db="EMBL/GenBank/DDBJ databases">
        <authorList>
            <person name="Huq M.A."/>
        </authorList>
    </citation>
    <scope>NUCLEOTIDE SEQUENCE [LARGE SCALE GENOMIC DNA]</scope>
    <source>
        <strain evidence="21 22">MAH-19</strain>
    </source>
</reference>
<evidence type="ECO:0000256" key="17">
    <source>
        <dbReference type="ARBA" id="ARBA00049902"/>
    </source>
</evidence>
<comment type="caution">
    <text evidence="21">The sequence shown here is derived from an EMBL/GenBank/DDBJ whole genome shotgun (WGS) entry which is preliminary data.</text>
</comment>
<dbReference type="PANTHER" id="PTHR32282">
    <property type="entry name" value="BINDING PROTEIN TRANSPEPTIDASE, PUTATIVE-RELATED"/>
    <property type="match status" value="1"/>
</dbReference>
<sequence>MITKLSQQDIKRYNWYIWKFFIGCFAFVVILIGLTTLGVFGTLPSLRDLENPKSDQASEIISSDKQIIGKYYFKNRSSVTYKEISPDVINALVAKEDNHFYAHSGIDFWRTFSIIPYNLVGKKQGASTITQQLALNLFSDHARAKNPLKRFIQKLQELIIAVRIEKHYTKQEIITMYLNTVDFGSNTFGIASAAQTYFNTTPANLKADQAATLIQMLTAPTKNSPVRHPDRAKSNRNFTLKRMADEGFISDGQAAEYQAKPLGLDYHQTDHNEGLAPYFRSVLKDDIKNILSTLTKADGTPYDIDRDGLKIYTTLNSKMQQYAEEAQQKYMRDLQNQFNTQWHGVKLSEKIKNYKLLIDQGIHQSDRYRELKSDGLSEEEIMHNFYTKDTLNLFTWRGDIDTVMKPVDSIVYCKMLLRNAVMSMDPTTGFVKAWVGGINFEHFKYDQVKQGARQVGSTAKPFTYAVAIDNGYSPCFPVDNVPVTITGYGSGPWTPGSSPLETLQGKITLRQALAHSQNWVTAYIMNEVHPEPVAELIKRLGIHNDVPAYPSICLGVFDATVMDMTAAYSTFVNHGVWTEPTYLLRIEDKNGNLLYTHTPKVKQVMNEQNAYVMVDMLRSVVDMTGATGNRLRWHEGYGRFTNPIGGKTGTTQENSDGWFIGITPKLVTGVWTGCENRDFHFRTTRMGEGSNSALPIFGYYLKKVYADESLGIKANQDFELPKKGLSMVLDCGVYNQDQKSTNDVDKKLSF</sequence>
<accession>A0A556MFX3</accession>
<evidence type="ECO:0000256" key="14">
    <source>
        <dbReference type="ARBA" id="ARBA00023268"/>
    </source>
</evidence>
<dbReference type="Pfam" id="PF00905">
    <property type="entry name" value="Transpeptidase"/>
    <property type="match status" value="1"/>
</dbReference>
<evidence type="ECO:0000256" key="15">
    <source>
        <dbReference type="ARBA" id="ARBA00023316"/>
    </source>
</evidence>
<keyword evidence="5" id="KW-1003">Cell membrane</keyword>
<comment type="similarity">
    <text evidence="4">In the N-terminal section; belongs to the glycosyltransferase 51 family.</text>
</comment>
<dbReference type="AlphaFoldDB" id="A0A556MFX3"/>
<keyword evidence="12" id="KW-0573">Peptidoglycan synthesis</keyword>
<dbReference type="InterPro" id="IPR036950">
    <property type="entry name" value="PBP_transglycosylase"/>
</dbReference>
<comment type="pathway">
    <text evidence="2">Cell wall biogenesis; peptidoglycan biosynthesis.</text>
</comment>
<evidence type="ECO:0000259" key="20">
    <source>
        <dbReference type="Pfam" id="PF00912"/>
    </source>
</evidence>
<dbReference type="PANTHER" id="PTHR32282:SF11">
    <property type="entry name" value="PENICILLIN-BINDING PROTEIN 1B"/>
    <property type="match status" value="1"/>
</dbReference>
<evidence type="ECO:0000256" key="4">
    <source>
        <dbReference type="ARBA" id="ARBA00007739"/>
    </source>
</evidence>
<evidence type="ECO:0000256" key="8">
    <source>
        <dbReference type="ARBA" id="ARBA00022676"/>
    </source>
</evidence>
<evidence type="ECO:0000256" key="12">
    <source>
        <dbReference type="ARBA" id="ARBA00022984"/>
    </source>
</evidence>
<dbReference type="GO" id="GO:0009002">
    <property type="term" value="F:serine-type D-Ala-D-Ala carboxypeptidase activity"/>
    <property type="evidence" value="ECO:0007669"/>
    <property type="project" value="UniProtKB-EC"/>
</dbReference>
<keyword evidence="11" id="KW-0133">Cell shape</keyword>
<keyword evidence="18" id="KW-1133">Transmembrane helix</keyword>
<dbReference type="InterPro" id="IPR001264">
    <property type="entry name" value="Glyco_trans_51"/>
</dbReference>
<dbReference type="Pfam" id="PF00912">
    <property type="entry name" value="Transgly"/>
    <property type="match status" value="1"/>
</dbReference>
<evidence type="ECO:0000259" key="19">
    <source>
        <dbReference type="Pfam" id="PF00905"/>
    </source>
</evidence>
<dbReference type="GO" id="GO:0071555">
    <property type="term" value="P:cell wall organization"/>
    <property type="evidence" value="ECO:0007669"/>
    <property type="project" value="UniProtKB-KW"/>
</dbReference>
<evidence type="ECO:0000256" key="18">
    <source>
        <dbReference type="SAM" id="Phobius"/>
    </source>
</evidence>
<protein>
    <submittedName>
        <fullName evidence="21">Penicillin-binding protein</fullName>
    </submittedName>
</protein>
<comment type="catalytic activity">
    <reaction evidence="17">
        <text>[GlcNAc-(1-&gt;4)-Mur2Ac(oyl-L-Ala-gamma-D-Glu-L-Lys-D-Ala-D-Ala)](n)-di-trans,octa-cis-undecaprenyl diphosphate + beta-D-GlcNAc-(1-&gt;4)-Mur2Ac(oyl-L-Ala-gamma-D-Glu-L-Lys-D-Ala-D-Ala)-di-trans,octa-cis-undecaprenyl diphosphate = [GlcNAc-(1-&gt;4)-Mur2Ac(oyl-L-Ala-gamma-D-Glu-L-Lys-D-Ala-D-Ala)](n+1)-di-trans,octa-cis-undecaprenyl diphosphate + di-trans,octa-cis-undecaprenyl diphosphate + H(+)</text>
        <dbReference type="Rhea" id="RHEA:23708"/>
        <dbReference type="Rhea" id="RHEA-COMP:9602"/>
        <dbReference type="Rhea" id="RHEA-COMP:9603"/>
        <dbReference type="ChEBI" id="CHEBI:15378"/>
        <dbReference type="ChEBI" id="CHEBI:58405"/>
        <dbReference type="ChEBI" id="CHEBI:60033"/>
        <dbReference type="ChEBI" id="CHEBI:78435"/>
        <dbReference type="EC" id="2.4.99.28"/>
    </reaction>
</comment>
<evidence type="ECO:0000313" key="21">
    <source>
        <dbReference type="EMBL" id="TSJ38675.1"/>
    </source>
</evidence>
<dbReference type="InterPro" id="IPR050396">
    <property type="entry name" value="Glycosyltr_51/Transpeptidase"/>
</dbReference>